<evidence type="ECO:0000313" key="1">
    <source>
        <dbReference type="EMBL" id="XDG30611.1"/>
    </source>
</evidence>
<proteinExistence type="predicted"/>
<name>A0AB39AIN3_9CAUD</name>
<dbReference type="EMBL" id="PP920682">
    <property type="protein sequence ID" value="XDG30611.1"/>
    <property type="molecule type" value="Genomic_DNA"/>
</dbReference>
<gene>
    <name evidence="1" type="ORF">P919_CDS0056</name>
</gene>
<protein>
    <submittedName>
        <fullName evidence="1">Uncharacterized protein</fullName>
    </submittedName>
</protein>
<accession>A0AB39AIN3</accession>
<sequence length="32" mass="3840">MHFLHNTNLTMHKIHYLCNSSIDIIKNYLQPV</sequence>
<organism evidence="1">
    <name type="scientific">Acinetobacter phage P919</name>
    <dbReference type="NCBI Taxonomy" id="3229763"/>
    <lineage>
        <taxon>Viruses</taxon>
        <taxon>Duplodnaviria</taxon>
        <taxon>Heunggongvirae</taxon>
        <taxon>Uroviricota</taxon>
        <taxon>Caudoviricetes</taxon>
        <taxon>Obolenskvirus</taxon>
    </lineage>
</organism>
<reference evidence="1" key="1">
    <citation type="submission" date="2024-06" db="EMBL/GenBank/DDBJ databases">
        <authorList>
            <person name="Zheng X."/>
            <person name="Zhang W."/>
        </authorList>
    </citation>
    <scope>NUCLEOTIDE SEQUENCE</scope>
</reference>